<gene>
    <name evidence="1" type="ORF">PENTCL1PPCAC_20885</name>
</gene>
<sequence length="107" mass="12367">KISPVEGMLLHNRVKFKDDQLIGAIETTFSGLNMTEIQLRARTTARAIFGEQIPPHNANVSYVMDKCDASWRSRGCKVPLLHCRKYLLHFDEWTFLPPVDDSHYTMF</sequence>
<organism evidence="1 2">
    <name type="scientific">Pristionchus entomophagus</name>
    <dbReference type="NCBI Taxonomy" id="358040"/>
    <lineage>
        <taxon>Eukaryota</taxon>
        <taxon>Metazoa</taxon>
        <taxon>Ecdysozoa</taxon>
        <taxon>Nematoda</taxon>
        <taxon>Chromadorea</taxon>
        <taxon>Rhabditida</taxon>
        <taxon>Rhabditina</taxon>
        <taxon>Diplogasteromorpha</taxon>
        <taxon>Diplogasteroidea</taxon>
        <taxon>Neodiplogasteridae</taxon>
        <taxon>Pristionchus</taxon>
    </lineage>
</organism>
<dbReference type="EMBL" id="BTSX01000005">
    <property type="protein sequence ID" value="GMS98710.1"/>
    <property type="molecule type" value="Genomic_DNA"/>
</dbReference>
<feature type="non-terminal residue" evidence="1">
    <location>
        <position position="1"/>
    </location>
</feature>
<accession>A0AAV5TVY1</accession>
<protein>
    <submittedName>
        <fullName evidence="1">Uncharacterized protein</fullName>
    </submittedName>
</protein>
<evidence type="ECO:0000313" key="1">
    <source>
        <dbReference type="EMBL" id="GMS98710.1"/>
    </source>
</evidence>
<dbReference type="AlphaFoldDB" id="A0AAV5TVY1"/>
<evidence type="ECO:0000313" key="2">
    <source>
        <dbReference type="Proteomes" id="UP001432027"/>
    </source>
</evidence>
<name>A0AAV5TVY1_9BILA</name>
<comment type="caution">
    <text evidence="1">The sequence shown here is derived from an EMBL/GenBank/DDBJ whole genome shotgun (WGS) entry which is preliminary data.</text>
</comment>
<keyword evidence="2" id="KW-1185">Reference proteome</keyword>
<reference evidence="1" key="1">
    <citation type="submission" date="2023-10" db="EMBL/GenBank/DDBJ databases">
        <title>Genome assembly of Pristionchus species.</title>
        <authorList>
            <person name="Yoshida K."/>
            <person name="Sommer R.J."/>
        </authorList>
    </citation>
    <scope>NUCLEOTIDE SEQUENCE</scope>
    <source>
        <strain evidence="1">RS0144</strain>
    </source>
</reference>
<proteinExistence type="predicted"/>
<dbReference type="Proteomes" id="UP001432027">
    <property type="component" value="Unassembled WGS sequence"/>
</dbReference>